<comment type="caution">
    <text evidence="1">The sequence shown here is derived from an EMBL/GenBank/DDBJ whole genome shotgun (WGS) entry which is preliminary data.</text>
</comment>
<dbReference type="RefSeq" id="WP_218444444.1">
    <property type="nucleotide sequence ID" value="NZ_JAGSPA010000001.1"/>
</dbReference>
<proteinExistence type="predicted"/>
<keyword evidence="2" id="KW-1185">Reference proteome</keyword>
<dbReference type="Pfam" id="PF10094">
    <property type="entry name" value="DUF2332"/>
    <property type="match status" value="1"/>
</dbReference>
<evidence type="ECO:0000313" key="2">
    <source>
        <dbReference type="Proteomes" id="UP000722336"/>
    </source>
</evidence>
<sequence>MTDWRTIFHEQARWCETMGAPFMALLCDALPGALTGDADFSRRIREWPGDEAHATKDALVMRVTGALNAVRRAGRLPQLDALYPPAAMPGRDQLAAALKAAIASVDADLLPWLGSAPQTNEVGRSGALMPGLMTIAAETGLTIRLFEVGASAGLNLRLDDYAYDFGGLKMGNRSSAVRIRPIWRGMQPPAAEVRITERRGVDLNPLDVTDEATRAALMAYVWPDQQERVTRLEAALARAAADPPPIDRGDAAAWTERHLHPAPGTVTVLMHSVALQYFPADSQRRIHDHMTRIGNTAPADAPLAWLSYEMAEVGKPMHVDLTLWPAGEKRLLGLTHPHGTEIEWRHAASPKN</sequence>
<name>A0ABS6SC68_9SPHN</name>
<protein>
    <submittedName>
        <fullName evidence="1">DUF2332 domain-containing protein</fullName>
    </submittedName>
</protein>
<accession>A0ABS6SC68</accession>
<dbReference type="Proteomes" id="UP000722336">
    <property type="component" value="Unassembled WGS sequence"/>
</dbReference>
<dbReference type="PIRSF" id="PIRSF012608">
    <property type="entry name" value="UCP012608"/>
    <property type="match status" value="1"/>
</dbReference>
<dbReference type="InterPro" id="IPR011200">
    <property type="entry name" value="UCP012608"/>
</dbReference>
<dbReference type="EMBL" id="JAGSPA010000001">
    <property type="protein sequence ID" value="MBV7256014.1"/>
    <property type="molecule type" value="Genomic_DNA"/>
</dbReference>
<evidence type="ECO:0000313" key="1">
    <source>
        <dbReference type="EMBL" id="MBV7256014.1"/>
    </source>
</evidence>
<organism evidence="1 2">
    <name type="scientific">Pacificimonas pallii</name>
    <dbReference type="NCBI Taxonomy" id="2827236"/>
    <lineage>
        <taxon>Bacteria</taxon>
        <taxon>Pseudomonadati</taxon>
        <taxon>Pseudomonadota</taxon>
        <taxon>Alphaproteobacteria</taxon>
        <taxon>Sphingomonadales</taxon>
        <taxon>Sphingosinicellaceae</taxon>
        <taxon>Pacificimonas</taxon>
    </lineage>
</organism>
<reference evidence="1 2" key="1">
    <citation type="submission" date="2021-04" db="EMBL/GenBank/DDBJ databases">
        <authorList>
            <person name="Pira H."/>
            <person name="Risdian C."/>
            <person name="Wink J."/>
        </authorList>
    </citation>
    <scope>NUCLEOTIDE SEQUENCE [LARGE SCALE GENOMIC DNA]</scope>
    <source>
        <strain evidence="1 2">WHA3</strain>
    </source>
</reference>
<gene>
    <name evidence="1" type="ORF">KCG44_04360</name>
</gene>